<dbReference type="Gene3D" id="3.40.50.300">
    <property type="entry name" value="P-loop containing nucleotide triphosphate hydrolases"/>
    <property type="match status" value="1"/>
</dbReference>
<gene>
    <name evidence="1" type="ORF">JI746_21115</name>
</gene>
<organism evidence="1 2">
    <name type="scientific">Ramlibacter alkalitolerans</name>
    <dbReference type="NCBI Taxonomy" id="2039631"/>
    <lineage>
        <taxon>Bacteria</taxon>
        <taxon>Pseudomonadati</taxon>
        <taxon>Pseudomonadota</taxon>
        <taxon>Betaproteobacteria</taxon>
        <taxon>Burkholderiales</taxon>
        <taxon>Comamonadaceae</taxon>
        <taxon>Ramlibacter</taxon>
    </lineage>
</organism>
<reference evidence="1 2" key="1">
    <citation type="journal article" date="2017" name="Int. J. Syst. Evol. Microbiol.">
        <title>Ramlibacter alkalitolerans sp. nov., alkali-tolerant bacterium isolated from soil of ginseng.</title>
        <authorList>
            <person name="Lee D.H."/>
            <person name="Cha C.J."/>
        </authorList>
    </citation>
    <scope>NUCLEOTIDE SEQUENCE [LARGE SCALE GENOMIC DNA]</scope>
    <source>
        <strain evidence="1 2">KACC 19305</strain>
    </source>
</reference>
<dbReference type="EMBL" id="JAEQND010000012">
    <property type="protein sequence ID" value="MBL0427629.1"/>
    <property type="molecule type" value="Genomic_DNA"/>
</dbReference>
<dbReference type="SUPFAM" id="SSF52540">
    <property type="entry name" value="P-loop containing nucleoside triphosphate hydrolases"/>
    <property type="match status" value="1"/>
</dbReference>
<dbReference type="SUPFAM" id="SSF56112">
    <property type="entry name" value="Protein kinase-like (PK-like)"/>
    <property type="match status" value="1"/>
</dbReference>
<dbReference type="InterPro" id="IPR027417">
    <property type="entry name" value="P-loop_NTPase"/>
</dbReference>
<comment type="caution">
    <text evidence="1">The sequence shown here is derived from an EMBL/GenBank/DDBJ whole genome shotgun (WGS) entry which is preliminary data.</text>
</comment>
<evidence type="ECO:0000313" key="1">
    <source>
        <dbReference type="EMBL" id="MBL0427629.1"/>
    </source>
</evidence>
<dbReference type="InterPro" id="IPR052732">
    <property type="entry name" value="Cell-binding_unc_protein"/>
</dbReference>
<dbReference type="InterPro" id="IPR011009">
    <property type="entry name" value="Kinase-like_dom_sf"/>
</dbReference>
<sequence>MGMTASRRLVQALARRLGAELIETHISWVLLAGALAYKVKKPLRLPFVDYSTPERRQGFCQEEVRLNERLAPGLYLGVARITGSSDAPEIDGSGPALEYAVRMRRFPAGALLSERAAQGTLDAALVDRLADRLGVFHAEAPRCTAAGIALPARALAALQGAAGLWPAPQQAQLARWIAGEAKAVDALWQLRAGAGCVREGHGDLHLANLLTLEGEVMAFDALEFDASLRCIDVVEDIAFTVMDLAAHDLPALAWRLLDGWLQRTGEYEGVAGLRLCLVYRALVRALACHLREPHGAGAQRYAREALRWTAPAAPRLWITHGLPGSGKSWQSQRLLQATGAIRIRSDVERKRLHGLAPLARSRDHGLDLYTPQATRATLARLFTLAGALLRAGWPVVLDAAFLRRAERDAARTLARTEGVPFAILDCEAPPEVLRERLRTRTGDASEADVGVLELLAAVREPLGEDERG</sequence>
<dbReference type="Proteomes" id="UP000622707">
    <property type="component" value="Unassembled WGS sequence"/>
</dbReference>
<accession>A0ABS1JTP8</accession>
<dbReference type="PANTHER" id="PTHR43883">
    <property type="entry name" value="SLR0207 PROTEIN"/>
    <property type="match status" value="1"/>
</dbReference>
<dbReference type="PANTHER" id="PTHR43883:SF1">
    <property type="entry name" value="GLUCONOKINASE"/>
    <property type="match status" value="1"/>
</dbReference>
<protein>
    <submittedName>
        <fullName evidence="1">AAA family ATPase</fullName>
    </submittedName>
</protein>
<name>A0ABS1JTP8_9BURK</name>
<evidence type="ECO:0000313" key="2">
    <source>
        <dbReference type="Proteomes" id="UP000622707"/>
    </source>
</evidence>
<keyword evidence="2" id="KW-1185">Reference proteome</keyword>
<dbReference type="Pfam" id="PF13671">
    <property type="entry name" value="AAA_33"/>
    <property type="match status" value="1"/>
</dbReference>
<proteinExistence type="predicted"/>